<dbReference type="PANTHER" id="PTHR37423">
    <property type="entry name" value="SOLUBLE LYTIC MUREIN TRANSGLYCOSYLASE-RELATED"/>
    <property type="match status" value="1"/>
</dbReference>
<organism evidence="4 5">
    <name type="scientific">Candidatus Afipia apatlaquensis</name>
    <dbReference type="NCBI Taxonomy" id="2712852"/>
    <lineage>
        <taxon>Bacteria</taxon>
        <taxon>Pseudomonadati</taxon>
        <taxon>Pseudomonadota</taxon>
        <taxon>Alphaproteobacteria</taxon>
        <taxon>Hyphomicrobiales</taxon>
        <taxon>Nitrobacteraceae</taxon>
        <taxon>Afipia</taxon>
    </lineage>
</organism>
<evidence type="ECO:0000256" key="2">
    <source>
        <dbReference type="ARBA" id="ARBA00009387"/>
    </source>
</evidence>
<dbReference type="AlphaFoldDB" id="A0A7C9VGK5"/>
<dbReference type="EMBL" id="JAAMRR010001115">
    <property type="protein sequence ID" value="NGX97748.1"/>
    <property type="molecule type" value="Genomic_DNA"/>
</dbReference>
<comment type="caution">
    <text evidence="4">The sequence shown here is derived from an EMBL/GenBank/DDBJ whole genome shotgun (WGS) entry which is preliminary data.</text>
</comment>
<gene>
    <name evidence="4" type="ORF">G4V63_21830</name>
</gene>
<dbReference type="SUPFAM" id="SSF53955">
    <property type="entry name" value="Lysozyme-like"/>
    <property type="match status" value="1"/>
</dbReference>
<evidence type="ECO:0000313" key="4">
    <source>
        <dbReference type="EMBL" id="NGX97748.1"/>
    </source>
</evidence>
<accession>A0A7C9VGK5</accession>
<keyword evidence="5" id="KW-1185">Reference proteome</keyword>
<evidence type="ECO:0000259" key="3">
    <source>
        <dbReference type="Pfam" id="PF01464"/>
    </source>
</evidence>
<sequence length="235" mass="25257">MCFAVILTASSAVLIPFTARCETASARVADAVAPWSSFISEAAERFAIPAAWIRAVMRVESHGNVKAVSAKGAVGLMQIMPATYAELRERYALGGDPYDPHDNIVAGAAYLREMHDRFGPSGFLAAYNVGPTRYDEHLATGRPLPDETRNYIASLAPLLPDPQSGDNAITAGELHNWRRAPLFVARSQRKSSDTRMSFTPQSSPVGHERGAVDLLALTPLLGGLFVKQAPAPSKP</sequence>
<proteinExistence type="inferred from homology"/>
<dbReference type="Pfam" id="PF01464">
    <property type="entry name" value="SLT"/>
    <property type="match status" value="1"/>
</dbReference>
<name>A0A7C9VGK5_9BRAD</name>
<evidence type="ECO:0000313" key="5">
    <source>
        <dbReference type="Proteomes" id="UP000480266"/>
    </source>
</evidence>
<dbReference type="InterPro" id="IPR008258">
    <property type="entry name" value="Transglycosylase_SLT_dom_1"/>
</dbReference>
<dbReference type="CDD" id="cd00254">
    <property type="entry name" value="LT-like"/>
    <property type="match status" value="1"/>
</dbReference>
<dbReference type="Gene3D" id="1.10.530.10">
    <property type="match status" value="1"/>
</dbReference>
<feature type="domain" description="Transglycosylase SLT" evidence="3">
    <location>
        <begin position="39"/>
        <end position="137"/>
    </location>
</feature>
<evidence type="ECO:0000256" key="1">
    <source>
        <dbReference type="ARBA" id="ARBA00007734"/>
    </source>
</evidence>
<dbReference type="InterPro" id="IPR023346">
    <property type="entry name" value="Lysozyme-like_dom_sf"/>
</dbReference>
<protein>
    <submittedName>
        <fullName evidence="4">Lytic transglycosylase domain-containing protein</fullName>
    </submittedName>
</protein>
<reference evidence="4" key="1">
    <citation type="submission" date="2020-02" db="EMBL/GenBank/DDBJ databases">
        <title>Draft genome sequence of Candidatus Afipia apatlaquensis IBT-C3, a potential strain for decolorization of textile dyes.</title>
        <authorList>
            <person name="Sanchez-Reyes A."/>
            <person name="Breton-Deval L."/>
            <person name="Mangelson H."/>
            <person name="Sanchez-Flores A."/>
        </authorList>
    </citation>
    <scope>NUCLEOTIDE SEQUENCE [LARGE SCALE GENOMIC DNA]</scope>
    <source>
        <strain evidence="4">IBT-C3</strain>
    </source>
</reference>
<dbReference type="Proteomes" id="UP000480266">
    <property type="component" value="Unassembled WGS sequence"/>
</dbReference>
<comment type="similarity">
    <text evidence="1">Belongs to the transglycosylase Slt family.</text>
</comment>
<comment type="similarity">
    <text evidence="2">Belongs to the virb1 family.</text>
</comment>
<dbReference type="PANTHER" id="PTHR37423:SF2">
    <property type="entry name" value="MEMBRANE-BOUND LYTIC MUREIN TRANSGLYCOSYLASE C"/>
    <property type="match status" value="1"/>
</dbReference>